<dbReference type="EMBL" id="SMNA01000005">
    <property type="protein sequence ID" value="TDE93885.1"/>
    <property type="molecule type" value="Genomic_DNA"/>
</dbReference>
<gene>
    <name evidence="2" type="ORF">EXU48_10425</name>
</gene>
<proteinExistence type="predicted"/>
<organism evidence="2 3">
    <name type="scientific">Occultella glacieicola</name>
    <dbReference type="NCBI Taxonomy" id="2518684"/>
    <lineage>
        <taxon>Bacteria</taxon>
        <taxon>Bacillati</taxon>
        <taxon>Actinomycetota</taxon>
        <taxon>Actinomycetes</taxon>
        <taxon>Micrococcales</taxon>
        <taxon>Ruaniaceae</taxon>
        <taxon>Occultella</taxon>
    </lineage>
</organism>
<evidence type="ECO:0000256" key="1">
    <source>
        <dbReference type="SAM" id="Phobius"/>
    </source>
</evidence>
<keyword evidence="1" id="KW-1133">Transmembrane helix</keyword>
<feature type="transmembrane region" description="Helical" evidence="1">
    <location>
        <begin position="46"/>
        <end position="63"/>
    </location>
</feature>
<protein>
    <recommendedName>
        <fullName evidence="4">PASTA domain-containing protein</fullName>
    </recommendedName>
</protein>
<keyword evidence="1" id="KW-0472">Membrane</keyword>
<sequence>MNPMLKKVLVLTGATVVLVLGAVVAMTVWGDQLVDTLPSSARRARRYLWLVIPVLVALVGTLLRGPITRWILKDGSDTRDSGIAVGRVVSVSRTGMSVNDVPQRRFELDVETPEGTRFRSRATQLVPEHELGRYRPGTLVPVRHRPGRTKSVSLVTDSPAAARAALADHLVARGLTTPEQLDVSSRGVRTHAVLTAATPTGQVRDAHTQLRLALVVTRPDGSQYPASQELYVPRNALPHLRVGARVAAFVLPEDERRVSVGLAV</sequence>
<accession>A0ABY2E451</accession>
<reference evidence="2 3" key="1">
    <citation type="submission" date="2019-03" db="EMBL/GenBank/DDBJ databases">
        <title>Genomic features of bacteria from cold environments.</title>
        <authorList>
            <person name="Shen L."/>
        </authorList>
    </citation>
    <scope>NUCLEOTIDE SEQUENCE [LARGE SCALE GENOMIC DNA]</scope>
    <source>
        <strain evidence="3">T3246-1</strain>
    </source>
</reference>
<keyword evidence="1" id="KW-0812">Transmembrane</keyword>
<name>A0ABY2E451_9MICO</name>
<evidence type="ECO:0000313" key="2">
    <source>
        <dbReference type="EMBL" id="TDE93885.1"/>
    </source>
</evidence>
<dbReference type="Proteomes" id="UP000504882">
    <property type="component" value="Unassembled WGS sequence"/>
</dbReference>
<comment type="caution">
    <text evidence="2">The sequence shown here is derived from an EMBL/GenBank/DDBJ whole genome shotgun (WGS) entry which is preliminary data.</text>
</comment>
<evidence type="ECO:0000313" key="3">
    <source>
        <dbReference type="Proteomes" id="UP000504882"/>
    </source>
</evidence>
<evidence type="ECO:0008006" key="4">
    <source>
        <dbReference type="Google" id="ProtNLM"/>
    </source>
</evidence>
<keyword evidence="3" id="KW-1185">Reference proteome</keyword>
<dbReference type="RefSeq" id="WP_133107610.1">
    <property type="nucleotide sequence ID" value="NZ_SMNA01000005.1"/>
</dbReference>